<feature type="region of interest" description="Disordered" evidence="1">
    <location>
        <begin position="62"/>
        <end position="136"/>
    </location>
</feature>
<reference evidence="3 4" key="1">
    <citation type="journal article" date="2012" name="Appl. Environ. Microbiol.">
        <title>Short-read sequencing for genomic analysis of the brown rot fungus Fibroporia radiculosa.</title>
        <authorList>
            <person name="Tang J.D."/>
            <person name="Perkins A.D."/>
            <person name="Sonstegard T.S."/>
            <person name="Schroeder S.G."/>
            <person name="Burgess S.C."/>
            <person name="Diehl S.V."/>
        </authorList>
    </citation>
    <scope>NUCLEOTIDE SEQUENCE [LARGE SCALE GENOMIC DNA]</scope>
    <source>
        <strain evidence="3 4">TFFH 294</strain>
    </source>
</reference>
<feature type="signal peptide" evidence="2">
    <location>
        <begin position="1"/>
        <end position="21"/>
    </location>
</feature>
<feature type="chain" id="PRO_5003779210" evidence="2">
    <location>
        <begin position="22"/>
        <end position="175"/>
    </location>
</feature>
<keyword evidence="2" id="KW-0732">Signal</keyword>
<dbReference type="RefSeq" id="XP_012182002.1">
    <property type="nucleotide sequence ID" value="XM_012326612.1"/>
</dbReference>
<gene>
    <name evidence="3" type="ORF">FIBRA_04826</name>
</gene>
<evidence type="ECO:0000256" key="1">
    <source>
        <dbReference type="SAM" id="MobiDB-lite"/>
    </source>
</evidence>
<protein>
    <submittedName>
        <fullName evidence="3">Uncharacterized protein</fullName>
    </submittedName>
</protein>
<proteinExistence type="predicted"/>
<dbReference type="InParanoid" id="J4H362"/>
<dbReference type="GeneID" id="24097630"/>
<name>J4H362_9APHY</name>
<evidence type="ECO:0000256" key="2">
    <source>
        <dbReference type="SAM" id="SignalP"/>
    </source>
</evidence>
<accession>J4H362</accession>
<dbReference type="Proteomes" id="UP000006352">
    <property type="component" value="Unassembled WGS sequence"/>
</dbReference>
<evidence type="ECO:0000313" key="3">
    <source>
        <dbReference type="EMBL" id="CCM02719.1"/>
    </source>
</evidence>
<keyword evidence="4" id="KW-1185">Reference proteome</keyword>
<organism evidence="3 4">
    <name type="scientific">Fibroporia radiculosa</name>
    <dbReference type="NCBI Taxonomy" id="599839"/>
    <lineage>
        <taxon>Eukaryota</taxon>
        <taxon>Fungi</taxon>
        <taxon>Dikarya</taxon>
        <taxon>Basidiomycota</taxon>
        <taxon>Agaricomycotina</taxon>
        <taxon>Agaricomycetes</taxon>
        <taxon>Polyporales</taxon>
        <taxon>Fibroporiaceae</taxon>
        <taxon>Fibroporia</taxon>
    </lineage>
</organism>
<dbReference type="HOGENOM" id="CLU_1532576_0_0_1"/>
<dbReference type="AlphaFoldDB" id="J4H362"/>
<feature type="compositionally biased region" description="Polar residues" evidence="1">
    <location>
        <begin position="94"/>
        <end position="107"/>
    </location>
</feature>
<dbReference type="EMBL" id="HE797090">
    <property type="protein sequence ID" value="CCM02719.1"/>
    <property type="molecule type" value="Genomic_DNA"/>
</dbReference>
<evidence type="ECO:0000313" key="4">
    <source>
        <dbReference type="Proteomes" id="UP000006352"/>
    </source>
</evidence>
<sequence>MRVSIVLSLGSLVLAPIVVLAGHSNPNYITTVPNLNVKPGQTISHDDVGRWALREHARLYGSTSVSPHGRPVPRPSVKSSKQPKLSSAPERKPSGQSSKAPQLSSAPGSPPPYSRFDVDKPLPALPAKSQKRMIDEYDNDEAGQFYHGGERSRDAAEHYHWRRTLLLRALLDELD</sequence>